<keyword evidence="3" id="KW-1185">Reference proteome</keyword>
<accession>A0A6B8RFK6</accession>
<dbReference type="Proteomes" id="UP000426246">
    <property type="component" value="Chromosome"/>
</dbReference>
<dbReference type="AlphaFoldDB" id="A0A6B8RFK6"/>
<evidence type="ECO:0000256" key="1">
    <source>
        <dbReference type="SAM" id="Phobius"/>
    </source>
</evidence>
<reference evidence="3" key="1">
    <citation type="submission" date="2018-11" db="EMBL/GenBank/DDBJ databases">
        <title>Complete genome sequence of Paenibacillus sp. ML311-T8.</title>
        <authorList>
            <person name="Nam Y.-D."/>
            <person name="Kang J."/>
            <person name="Chung W.-H."/>
            <person name="Park Y.S."/>
        </authorList>
    </citation>
    <scope>NUCLEOTIDE SEQUENCE [LARGE SCALE GENOMIC DNA]</scope>
    <source>
        <strain evidence="3">ML311-T8</strain>
    </source>
</reference>
<dbReference type="KEGG" id="ppsc:EHS13_04105"/>
<feature type="transmembrane region" description="Helical" evidence="1">
    <location>
        <begin position="45"/>
        <end position="65"/>
    </location>
</feature>
<evidence type="ECO:0000313" key="3">
    <source>
        <dbReference type="Proteomes" id="UP000426246"/>
    </source>
</evidence>
<sequence length="335" mass="38016">MNNNEPDFDSYITHRPFAKRMFTESLMDKVEMKIKASEVKAKRGLRNWVIGTVSLAAIILVVLFGNDYYSTNSLDGADGTGTSEKYFQTANYRIALPQDWEAKTTNDGGLIMTQKNQEVARITVIPLEQSESLYKENQKIAIKEGLLPDSKSKITYYMTLKKSGNQQETHYYLSFASGGVLYDLLFDSKVAASTSLRIAKSFVTPPVFWKIEYRTVPIPMLATVEGLEQTDQILNGLRLSGDQFLTDISPQDNNIFLNPRDIYKTYYYRIKSFEKASEKLAYLQKGSQVIILAGNYQTTGEPSFLGSTKLYYKKGNDFYDVDDDSKYPYAIPAKK</sequence>
<proteinExistence type="predicted"/>
<dbReference type="EMBL" id="CP034235">
    <property type="protein sequence ID" value="QGQ94146.1"/>
    <property type="molecule type" value="Genomic_DNA"/>
</dbReference>
<dbReference type="OrthoDB" id="2380065at2"/>
<evidence type="ECO:0000313" key="2">
    <source>
        <dbReference type="EMBL" id="QGQ94146.1"/>
    </source>
</evidence>
<keyword evidence="1" id="KW-0812">Transmembrane</keyword>
<dbReference type="RefSeq" id="WP_155699145.1">
    <property type="nucleotide sequence ID" value="NZ_CP034235.1"/>
</dbReference>
<protein>
    <submittedName>
        <fullName evidence="2">Uncharacterized protein</fullName>
    </submittedName>
</protein>
<organism evidence="2 3">
    <name type="scientific">Paenibacillus psychroresistens</name>
    <dbReference type="NCBI Taxonomy" id="1778678"/>
    <lineage>
        <taxon>Bacteria</taxon>
        <taxon>Bacillati</taxon>
        <taxon>Bacillota</taxon>
        <taxon>Bacilli</taxon>
        <taxon>Bacillales</taxon>
        <taxon>Paenibacillaceae</taxon>
        <taxon>Paenibacillus</taxon>
    </lineage>
</organism>
<keyword evidence="1" id="KW-1133">Transmembrane helix</keyword>
<keyword evidence="1" id="KW-0472">Membrane</keyword>
<gene>
    <name evidence="2" type="ORF">EHS13_04105</name>
</gene>
<name>A0A6B8RFK6_9BACL</name>